<evidence type="ECO:0000256" key="1">
    <source>
        <dbReference type="ARBA" id="ARBA00023015"/>
    </source>
</evidence>
<dbReference type="GO" id="GO:0003700">
    <property type="term" value="F:DNA-binding transcription factor activity"/>
    <property type="evidence" value="ECO:0007669"/>
    <property type="project" value="InterPro"/>
</dbReference>
<dbReference type="PANTHER" id="PTHR43280:SF27">
    <property type="entry name" value="TRANSCRIPTIONAL REGULATOR MTLR"/>
    <property type="match status" value="1"/>
</dbReference>
<dbReference type="InterPro" id="IPR018060">
    <property type="entry name" value="HTH_AraC"/>
</dbReference>
<dbReference type="Proteomes" id="UP000184109">
    <property type="component" value="Unassembled WGS sequence"/>
</dbReference>
<feature type="domain" description="HTH araC/xylS-type" evidence="4">
    <location>
        <begin position="185"/>
        <end position="283"/>
    </location>
</feature>
<reference evidence="6" key="1">
    <citation type="submission" date="2016-11" db="EMBL/GenBank/DDBJ databases">
        <authorList>
            <person name="Varghese N."/>
            <person name="Submissions S."/>
        </authorList>
    </citation>
    <scope>NUCLEOTIDE SEQUENCE [LARGE SCALE GENOMIC DNA]</scope>
    <source>
        <strain evidence="6">DSM 100572</strain>
    </source>
</reference>
<dbReference type="RefSeq" id="WP_073118056.1">
    <property type="nucleotide sequence ID" value="NZ_BMEN01000001.1"/>
</dbReference>
<dbReference type="PROSITE" id="PS01124">
    <property type="entry name" value="HTH_ARAC_FAMILY_2"/>
    <property type="match status" value="1"/>
</dbReference>
<name>A0A1M5SQJ5_9FLAO</name>
<evidence type="ECO:0000313" key="6">
    <source>
        <dbReference type="Proteomes" id="UP000184109"/>
    </source>
</evidence>
<dbReference type="SUPFAM" id="SSF46689">
    <property type="entry name" value="Homeodomain-like"/>
    <property type="match status" value="2"/>
</dbReference>
<dbReference type="STRING" id="1195760.SAMN05444281_0456"/>
<gene>
    <name evidence="5" type="ORF">SAMN05444281_0456</name>
</gene>
<dbReference type="AlphaFoldDB" id="A0A1M5SQJ5"/>
<sequence>MKPKYLDRTPSHSCFNVQIKKENHFLKVWHFHKELELDLISSSSGTLFAGDYIGKFSEGNLVLLGKNLPHMWVNSEEYFIEENDLFAEACVVHFTEEFLGEEFLKQPEMAEIKTLFINARRGIVFKGDTSVINKRIQSLKKFSGFSRVIELLKILNLLAKWEAIDLLSSQNFVQSFSDNKLKKLEVVYEYIYNHFNTDISLEKVAEVACMNPSAFSRYFKKAHGKNFIKYVNELRINYACKLILDNKYAIIDVCFECGFNNLSNFNRQFKLITGSAPSNYLKEQKR</sequence>
<proteinExistence type="predicted"/>
<dbReference type="SMART" id="SM00342">
    <property type="entry name" value="HTH_ARAC"/>
    <property type="match status" value="1"/>
</dbReference>
<dbReference type="OrthoDB" id="1410704at2"/>
<protein>
    <submittedName>
        <fullName evidence="5">Transcriptional regulator, AraC family</fullName>
    </submittedName>
</protein>
<dbReference type="InterPro" id="IPR018062">
    <property type="entry name" value="HTH_AraC-typ_CS"/>
</dbReference>
<evidence type="ECO:0000259" key="4">
    <source>
        <dbReference type="PROSITE" id="PS01124"/>
    </source>
</evidence>
<evidence type="ECO:0000313" key="5">
    <source>
        <dbReference type="EMBL" id="SHH40844.1"/>
    </source>
</evidence>
<dbReference type="InterPro" id="IPR009057">
    <property type="entry name" value="Homeodomain-like_sf"/>
</dbReference>
<dbReference type="EMBL" id="FQXQ01000001">
    <property type="protein sequence ID" value="SHH40844.1"/>
    <property type="molecule type" value="Genomic_DNA"/>
</dbReference>
<dbReference type="Pfam" id="PF12833">
    <property type="entry name" value="HTH_18"/>
    <property type="match status" value="1"/>
</dbReference>
<keyword evidence="3" id="KW-0804">Transcription</keyword>
<keyword evidence="2" id="KW-0238">DNA-binding</keyword>
<evidence type="ECO:0000256" key="3">
    <source>
        <dbReference type="ARBA" id="ARBA00023163"/>
    </source>
</evidence>
<keyword evidence="6" id="KW-1185">Reference proteome</keyword>
<dbReference type="GO" id="GO:0043565">
    <property type="term" value="F:sequence-specific DNA binding"/>
    <property type="evidence" value="ECO:0007669"/>
    <property type="project" value="InterPro"/>
</dbReference>
<dbReference type="Gene3D" id="1.10.10.60">
    <property type="entry name" value="Homeodomain-like"/>
    <property type="match status" value="2"/>
</dbReference>
<organism evidence="5 6">
    <name type="scientific">Wenyingzhuangia marina</name>
    <dbReference type="NCBI Taxonomy" id="1195760"/>
    <lineage>
        <taxon>Bacteria</taxon>
        <taxon>Pseudomonadati</taxon>
        <taxon>Bacteroidota</taxon>
        <taxon>Flavobacteriia</taxon>
        <taxon>Flavobacteriales</taxon>
        <taxon>Flavobacteriaceae</taxon>
        <taxon>Wenyingzhuangia</taxon>
    </lineage>
</organism>
<dbReference type="PANTHER" id="PTHR43280">
    <property type="entry name" value="ARAC-FAMILY TRANSCRIPTIONAL REGULATOR"/>
    <property type="match status" value="1"/>
</dbReference>
<accession>A0A1M5SQJ5</accession>
<evidence type="ECO:0000256" key="2">
    <source>
        <dbReference type="ARBA" id="ARBA00023125"/>
    </source>
</evidence>
<dbReference type="PROSITE" id="PS00041">
    <property type="entry name" value="HTH_ARAC_FAMILY_1"/>
    <property type="match status" value="1"/>
</dbReference>
<keyword evidence="1" id="KW-0805">Transcription regulation</keyword>